<evidence type="ECO:0000313" key="2">
    <source>
        <dbReference type="EMBL" id="MBK7674125.1"/>
    </source>
</evidence>
<gene>
    <name evidence="2" type="ORF">IPJ27_04800</name>
</gene>
<comment type="caution">
    <text evidence="2">The sequence shown here is derived from an EMBL/GenBank/DDBJ whole genome shotgun (WGS) entry which is preliminary data.</text>
</comment>
<name>A0A935PVJ9_9PROT</name>
<dbReference type="PANTHER" id="PTHR39441">
    <property type="entry name" value="DUF2252 DOMAIN-CONTAINING PROTEIN"/>
    <property type="match status" value="1"/>
</dbReference>
<organism evidence="2 3">
    <name type="scientific">Candidatus Accumulibacter proximus</name>
    <dbReference type="NCBI Taxonomy" id="2954385"/>
    <lineage>
        <taxon>Bacteria</taxon>
        <taxon>Pseudomonadati</taxon>
        <taxon>Pseudomonadota</taxon>
        <taxon>Betaproteobacteria</taxon>
        <taxon>Candidatus Accumulibacter</taxon>
    </lineage>
</organism>
<evidence type="ECO:0000313" key="3">
    <source>
        <dbReference type="Proteomes" id="UP000697998"/>
    </source>
</evidence>
<dbReference type="Pfam" id="PF10009">
    <property type="entry name" value="DUF2252"/>
    <property type="match status" value="1"/>
</dbReference>
<reference evidence="2 3" key="1">
    <citation type="submission" date="2020-10" db="EMBL/GenBank/DDBJ databases">
        <title>Connecting structure to function with the recovery of over 1000 high-quality activated sludge metagenome-assembled genomes encoding full-length rRNA genes using long-read sequencing.</title>
        <authorList>
            <person name="Singleton C.M."/>
            <person name="Petriglieri F."/>
            <person name="Kristensen J.M."/>
            <person name="Kirkegaard R.H."/>
            <person name="Michaelsen T.Y."/>
            <person name="Andersen M.H."/>
            <person name="Karst S.M."/>
            <person name="Dueholm M.S."/>
            <person name="Nielsen P.H."/>
            <person name="Albertsen M."/>
        </authorList>
    </citation>
    <scope>NUCLEOTIDE SEQUENCE [LARGE SCALE GENOMIC DNA]</scope>
    <source>
        <strain evidence="2">EsbW_18-Q3-R4-48_BATAC.285</strain>
    </source>
</reference>
<sequence length="474" mass="52484">MSKSKLDDQQETATVNTQAALLSPQERRAQGSALREAVPREAQGGWKPPKKRRDPIEVLVASNEGRMPELVPIRFGRMLQSPFTFYRGSAAIMAADLASTPNSGLRVQACGDAHLLNFGGFATPERQVVFDVNDLDETLPAPWEWDLKRLAASVVIAAQYLQLHESEAARAATATVRAYRERMADYSSMRSLDVWYDTIPLARAMAEIAGDDAKIKKLAARRLAKARQQSAVENVFLKLAEQHGALPKIRDIPPLIFHPSEELAPGMRTQYREGLARYRESLPEHVRVLFDRFHLCDLAIKVVGVGSVGTQCLVALFMAADNDPLFLQIKEARASVLEPHAGASLHANHGQRVVAGQRLMQGASDMFLGWTTGSNGRDYYFRQLRDVKISAIVEGWDVDRLATYSRLCARALARAHARSGDAALIAGYMGSSATFDDAICEFAVEYSDQNQRDYRAFVKAVREGRLEAQVEESP</sequence>
<feature type="compositionally biased region" description="Polar residues" evidence="1">
    <location>
        <begin position="11"/>
        <end position="20"/>
    </location>
</feature>
<dbReference type="InterPro" id="IPR018721">
    <property type="entry name" value="DUF2252"/>
</dbReference>
<evidence type="ECO:0000256" key="1">
    <source>
        <dbReference type="SAM" id="MobiDB-lite"/>
    </source>
</evidence>
<proteinExistence type="predicted"/>
<dbReference type="EMBL" id="JADJMH010000002">
    <property type="protein sequence ID" value="MBK7674125.1"/>
    <property type="molecule type" value="Genomic_DNA"/>
</dbReference>
<dbReference type="PANTHER" id="PTHR39441:SF1">
    <property type="entry name" value="DUF2252 DOMAIN-CONTAINING PROTEIN"/>
    <property type="match status" value="1"/>
</dbReference>
<protein>
    <submittedName>
        <fullName evidence="2">DUF2252 domain-containing protein</fullName>
    </submittedName>
</protein>
<dbReference type="AlphaFoldDB" id="A0A935PVJ9"/>
<accession>A0A935PVJ9</accession>
<dbReference type="Proteomes" id="UP000697998">
    <property type="component" value="Unassembled WGS sequence"/>
</dbReference>
<feature type="region of interest" description="Disordered" evidence="1">
    <location>
        <begin position="1"/>
        <end position="53"/>
    </location>
</feature>